<dbReference type="AlphaFoldDB" id="A0A0A9FZK2"/>
<accession>A0A0A9FZK2</accession>
<sequence length="82" mass="9095">MRGTCRHARRGGGEVDSQKADFALKEDHVVGLKEMIYNNSRDAGAILEWRCADGCRAADCWRLWTALVKNNVCMLLACLPVG</sequence>
<evidence type="ECO:0000313" key="1">
    <source>
        <dbReference type="EMBL" id="JAE16609.1"/>
    </source>
</evidence>
<dbReference type="EMBL" id="GBRH01181287">
    <property type="protein sequence ID" value="JAE16609.1"/>
    <property type="molecule type" value="Transcribed_RNA"/>
</dbReference>
<organism evidence="1">
    <name type="scientific">Arundo donax</name>
    <name type="common">Giant reed</name>
    <name type="synonym">Donax arundinaceus</name>
    <dbReference type="NCBI Taxonomy" id="35708"/>
    <lineage>
        <taxon>Eukaryota</taxon>
        <taxon>Viridiplantae</taxon>
        <taxon>Streptophyta</taxon>
        <taxon>Embryophyta</taxon>
        <taxon>Tracheophyta</taxon>
        <taxon>Spermatophyta</taxon>
        <taxon>Magnoliopsida</taxon>
        <taxon>Liliopsida</taxon>
        <taxon>Poales</taxon>
        <taxon>Poaceae</taxon>
        <taxon>PACMAD clade</taxon>
        <taxon>Arundinoideae</taxon>
        <taxon>Arundineae</taxon>
        <taxon>Arundo</taxon>
    </lineage>
</organism>
<reference evidence="1" key="1">
    <citation type="submission" date="2014-09" db="EMBL/GenBank/DDBJ databases">
        <authorList>
            <person name="Magalhaes I.L.F."/>
            <person name="Oliveira U."/>
            <person name="Santos F.R."/>
            <person name="Vidigal T.H.D.A."/>
            <person name="Brescovit A.D."/>
            <person name="Santos A.J."/>
        </authorList>
    </citation>
    <scope>NUCLEOTIDE SEQUENCE</scope>
    <source>
        <tissue evidence="1">Shoot tissue taken approximately 20 cm above the soil surface</tissue>
    </source>
</reference>
<name>A0A0A9FZK2_ARUDO</name>
<reference evidence="1" key="2">
    <citation type="journal article" date="2015" name="Data Brief">
        <title>Shoot transcriptome of the giant reed, Arundo donax.</title>
        <authorList>
            <person name="Barrero R.A."/>
            <person name="Guerrero F.D."/>
            <person name="Moolhuijzen P."/>
            <person name="Goolsby J.A."/>
            <person name="Tidwell J."/>
            <person name="Bellgard S.E."/>
            <person name="Bellgard M.I."/>
        </authorList>
    </citation>
    <scope>NUCLEOTIDE SEQUENCE</scope>
    <source>
        <tissue evidence="1">Shoot tissue taken approximately 20 cm above the soil surface</tissue>
    </source>
</reference>
<protein>
    <submittedName>
        <fullName evidence="1">Uncharacterized protein</fullName>
    </submittedName>
</protein>
<proteinExistence type="predicted"/>